<dbReference type="PANTHER" id="PTHR43311:SF2">
    <property type="entry name" value="GLUTAMATE--TRNA LIGASE, MITOCHONDRIAL-RELATED"/>
    <property type="match status" value="1"/>
</dbReference>
<protein>
    <recommendedName>
        <fullName evidence="7">Glutamate--tRNA ligase</fullName>
        <ecNumber evidence="7">6.1.1.17</ecNumber>
    </recommendedName>
    <alternativeName>
        <fullName evidence="7">Glutamyl-tRNA synthetase</fullName>
        <shortName evidence="7">GluRS</shortName>
    </alternativeName>
</protein>
<feature type="domain" description="Glutamyl/glutaminyl-tRNA synthetase class Ib catalytic" evidence="8">
    <location>
        <begin position="4"/>
        <end position="318"/>
    </location>
</feature>
<dbReference type="GO" id="GO:0008270">
    <property type="term" value="F:zinc ion binding"/>
    <property type="evidence" value="ECO:0007669"/>
    <property type="project" value="InterPro"/>
</dbReference>
<sequence length="470" mass="55380">MKDVRVRIAPSPTGEDLHIGNVYTALINYVFARQRNGKFIIRIEDTDRARLVPGSEQRILSSIKWLGLNYDEGPDVGGPYGPYRQSERLDLYRQYAEKLVKEDNAFYCNCSPERLDEMRKQQQSRGFPTIYDGKCKREHNQKPKNKNEKYVIRLNIPEEGKTEFEDVIRGKISFENRLIDDQVLIKSDGFPTYHLAVVVDDHLMKISHCIRAEEWISSTPKHILIYNYLGWHQPIFAHGPILRNPDKSKLSKRKNPVWVSWYKQQGFIPEAILNYLALMGWSMPDGKEIFSLNEMMKYFILKDLKAIGPAFDVRKLEWMNGEYIRKNQSASWRTKLKSQIYEYLEKKYPEEIIDKTIPLIQERIKKLSDYLPLCEFFFQQPQKYELDLSDKKGLIKQIIEELEKLQNFKEDDIGETMQNLATMLKIKNSEFFMFLRIAMTGKKISPPLNESMEILGKDEVLKRLRYFTSE</sequence>
<dbReference type="InterPro" id="IPR020058">
    <property type="entry name" value="Glu/Gln-tRNA-synth_Ib_cat-dom"/>
</dbReference>
<evidence type="ECO:0000259" key="8">
    <source>
        <dbReference type="Pfam" id="PF00749"/>
    </source>
</evidence>
<dbReference type="Pfam" id="PF00749">
    <property type="entry name" value="tRNA-synt_1c"/>
    <property type="match status" value="1"/>
</dbReference>
<accession>A0A1F6ANX7</accession>
<dbReference type="InterPro" id="IPR045462">
    <property type="entry name" value="aa-tRNA-synth_I_cd-bd"/>
</dbReference>
<dbReference type="NCBIfam" id="TIGR00464">
    <property type="entry name" value="gltX_bact"/>
    <property type="match status" value="1"/>
</dbReference>
<comment type="function">
    <text evidence="7">Catalyzes the attachment of glutamate to tRNA(Glu) in a two-step reaction: glutamate is first activated by ATP to form Glu-AMP and then transferred to the acceptor end of tRNA(Glu).</text>
</comment>
<dbReference type="Gene3D" id="3.40.50.620">
    <property type="entry name" value="HUPs"/>
    <property type="match status" value="1"/>
</dbReference>
<evidence type="ECO:0000313" key="11">
    <source>
        <dbReference type="Proteomes" id="UP000176609"/>
    </source>
</evidence>
<evidence type="ECO:0000256" key="2">
    <source>
        <dbReference type="ARBA" id="ARBA00022598"/>
    </source>
</evidence>
<comment type="catalytic activity">
    <reaction evidence="7">
        <text>tRNA(Glu) + L-glutamate + ATP = L-glutamyl-tRNA(Glu) + AMP + diphosphate</text>
        <dbReference type="Rhea" id="RHEA:23540"/>
        <dbReference type="Rhea" id="RHEA-COMP:9663"/>
        <dbReference type="Rhea" id="RHEA-COMP:9680"/>
        <dbReference type="ChEBI" id="CHEBI:29985"/>
        <dbReference type="ChEBI" id="CHEBI:30616"/>
        <dbReference type="ChEBI" id="CHEBI:33019"/>
        <dbReference type="ChEBI" id="CHEBI:78442"/>
        <dbReference type="ChEBI" id="CHEBI:78520"/>
        <dbReference type="ChEBI" id="CHEBI:456215"/>
        <dbReference type="EC" id="6.1.1.17"/>
    </reaction>
</comment>
<dbReference type="InterPro" id="IPR004527">
    <property type="entry name" value="Glu-tRNA-ligase_bac/mito"/>
</dbReference>
<dbReference type="InterPro" id="IPR033910">
    <property type="entry name" value="GluRS_core"/>
</dbReference>
<feature type="domain" description="Aminoacyl-tRNA synthetase class I anticodon-binding" evidence="9">
    <location>
        <begin position="344"/>
        <end position="466"/>
    </location>
</feature>
<dbReference type="CDD" id="cd00808">
    <property type="entry name" value="GluRS_core"/>
    <property type="match status" value="1"/>
</dbReference>
<dbReference type="EC" id="6.1.1.17" evidence="7"/>
<feature type="binding site" evidence="7">
    <location>
        <position position="252"/>
    </location>
    <ligand>
        <name>ATP</name>
        <dbReference type="ChEBI" id="CHEBI:30616"/>
    </ligand>
</feature>
<gene>
    <name evidence="7" type="primary">gltX</name>
    <name evidence="10" type="ORF">A2960_03620</name>
</gene>
<evidence type="ECO:0000256" key="5">
    <source>
        <dbReference type="ARBA" id="ARBA00022917"/>
    </source>
</evidence>
<evidence type="ECO:0000259" key="9">
    <source>
        <dbReference type="Pfam" id="PF19269"/>
    </source>
</evidence>
<evidence type="ECO:0000256" key="1">
    <source>
        <dbReference type="ARBA" id="ARBA00007894"/>
    </source>
</evidence>
<name>A0A1F6ANX7_9BACT</name>
<dbReference type="SUPFAM" id="SSF52374">
    <property type="entry name" value="Nucleotidylyl transferase"/>
    <property type="match status" value="1"/>
</dbReference>
<dbReference type="Gene3D" id="1.10.10.350">
    <property type="match status" value="1"/>
</dbReference>
<dbReference type="GO" id="GO:0005829">
    <property type="term" value="C:cytosol"/>
    <property type="evidence" value="ECO:0007669"/>
    <property type="project" value="TreeGrafter"/>
</dbReference>
<keyword evidence="3 7" id="KW-0547">Nucleotide-binding</keyword>
<dbReference type="FunFam" id="3.40.50.620:FF:000045">
    <property type="entry name" value="Glutamate--tRNA ligase, mitochondrial"/>
    <property type="match status" value="1"/>
</dbReference>
<evidence type="ECO:0000256" key="7">
    <source>
        <dbReference type="HAMAP-Rule" id="MF_00022"/>
    </source>
</evidence>
<comment type="caution">
    <text evidence="7">Lacks conserved residue(s) required for the propagation of feature annotation.</text>
</comment>
<dbReference type="Pfam" id="PF19269">
    <property type="entry name" value="Anticodon_2"/>
    <property type="match status" value="1"/>
</dbReference>
<dbReference type="GO" id="GO:0006424">
    <property type="term" value="P:glutamyl-tRNA aminoacylation"/>
    <property type="evidence" value="ECO:0007669"/>
    <property type="project" value="UniProtKB-UniRule"/>
</dbReference>
<evidence type="ECO:0000313" key="10">
    <source>
        <dbReference type="EMBL" id="OGG26389.1"/>
    </source>
</evidence>
<dbReference type="SUPFAM" id="SSF48163">
    <property type="entry name" value="An anticodon-binding domain of class I aminoacyl-tRNA synthetases"/>
    <property type="match status" value="1"/>
</dbReference>
<dbReference type="GO" id="GO:0004818">
    <property type="term" value="F:glutamate-tRNA ligase activity"/>
    <property type="evidence" value="ECO:0007669"/>
    <property type="project" value="UniProtKB-UniRule"/>
</dbReference>
<dbReference type="InterPro" id="IPR000924">
    <property type="entry name" value="Glu/Gln-tRNA-synth"/>
</dbReference>
<dbReference type="GO" id="GO:0005524">
    <property type="term" value="F:ATP binding"/>
    <property type="evidence" value="ECO:0007669"/>
    <property type="project" value="UniProtKB-UniRule"/>
</dbReference>
<dbReference type="HAMAP" id="MF_00022">
    <property type="entry name" value="Glu_tRNA_synth_type1"/>
    <property type="match status" value="1"/>
</dbReference>
<dbReference type="EMBL" id="MFJR01000010">
    <property type="protein sequence ID" value="OGG26389.1"/>
    <property type="molecule type" value="Genomic_DNA"/>
</dbReference>
<comment type="subunit">
    <text evidence="7">Monomer.</text>
</comment>
<comment type="subcellular location">
    <subcellularLocation>
        <location evidence="7">Cytoplasm</location>
    </subcellularLocation>
</comment>
<dbReference type="Proteomes" id="UP000176609">
    <property type="component" value="Unassembled WGS sequence"/>
</dbReference>
<keyword evidence="5 7" id="KW-0648">Protein biosynthesis</keyword>
<dbReference type="PRINTS" id="PR00987">
    <property type="entry name" value="TRNASYNTHGLU"/>
</dbReference>
<dbReference type="InterPro" id="IPR001412">
    <property type="entry name" value="aa-tRNA-synth_I_CS"/>
</dbReference>
<dbReference type="AlphaFoldDB" id="A0A1F6ANX7"/>
<dbReference type="InterPro" id="IPR014729">
    <property type="entry name" value="Rossmann-like_a/b/a_fold"/>
</dbReference>
<comment type="caution">
    <text evidence="10">The sequence shown here is derived from an EMBL/GenBank/DDBJ whole genome shotgun (WGS) entry which is preliminary data.</text>
</comment>
<evidence type="ECO:0000256" key="4">
    <source>
        <dbReference type="ARBA" id="ARBA00022840"/>
    </source>
</evidence>
<evidence type="ECO:0000256" key="6">
    <source>
        <dbReference type="ARBA" id="ARBA00023146"/>
    </source>
</evidence>
<comment type="similarity">
    <text evidence="1 7">Belongs to the class-I aminoacyl-tRNA synthetase family. Glutamate--tRNA ligase type 1 subfamily.</text>
</comment>
<dbReference type="InterPro" id="IPR008925">
    <property type="entry name" value="aa_tRNA-synth_I_cd-bd_sf"/>
</dbReference>
<dbReference type="PROSITE" id="PS00178">
    <property type="entry name" value="AA_TRNA_LIGASE_I"/>
    <property type="match status" value="1"/>
</dbReference>
<keyword evidence="6 7" id="KW-0030">Aminoacyl-tRNA synthetase</keyword>
<evidence type="ECO:0000256" key="3">
    <source>
        <dbReference type="ARBA" id="ARBA00022741"/>
    </source>
</evidence>
<organism evidence="10 11">
    <name type="scientific">Candidatus Gottesmanbacteria bacterium RIFCSPLOWO2_01_FULL_39_12b</name>
    <dbReference type="NCBI Taxonomy" id="1798388"/>
    <lineage>
        <taxon>Bacteria</taxon>
        <taxon>Candidatus Gottesmaniibacteriota</taxon>
    </lineage>
</organism>
<proteinExistence type="inferred from homology"/>
<dbReference type="GO" id="GO:0000049">
    <property type="term" value="F:tRNA binding"/>
    <property type="evidence" value="ECO:0007669"/>
    <property type="project" value="InterPro"/>
</dbReference>
<dbReference type="InterPro" id="IPR049940">
    <property type="entry name" value="GluQ/Sye"/>
</dbReference>
<dbReference type="InterPro" id="IPR020751">
    <property type="entry name" value="aa-tRNA-synth_I_codon-bd_sub2"/>
</dbReference>
<feature type="short sequence motif" description="'KMSKS' region" evidence="7">
    <location>
        <begin position="249"/>
        <end position="253"/>
    </location>
</feature>
<keyword evidence="4 7" id="KW-0067">ATP-binding</keyword>
<keyword evidence="7" id="KW-0963">Cytoplasm</keyword>
<reference evidence="10 11" key="1">
    <citation type="journal article" date="2016" name="Nat. Commun.">
        <title>Thousands of microbial genomes shed light on interconnected biogeochemical processes in an aquifer system.</title>
        <authorList>
            <person name="Anantharaman K."/>
            <person name="Brown C.T."/>
            <person name="Hug L.A."/>
            <person name="Sharon I."/>
            <person name="Castelle C.J."/>
            <person name="Probst A.J."/>
            <person name="Thomas B.C."/>
            <person name="Singh A."/>
            <person name="Wilkins M.J."/>
            <person name="Karaoz U."/>
            <person name="Brodie E.L."/>
            <person name="Williams K.H."/>
            <person name="Hubbard S.S."/>
            <person name="Banfield J.F."/>
        </authorList>
    </citation>
    <scope>NUCLEOTIDE SEQUENCE [LARGE SCALE GENOMIC DNA]</scope>
</reference>
<dbReference type="PANTHER" id="PTHR43311">
    <property type="entry name" value="GLUTAMATE--TRNA LIGASE"/>
    <property type="match status" value="1"/>
</dbReference>
<keyword evidence="2 7" id="KW-0436">Ligase</keyword>